<name>A0A1G5CPQ8_9FIRM</name>
<evidence type="ECO:0000256" key="2">
    <source>
        <dbReference type="ARBA" id="ARBA00022723"/>
    </source>
</evidence>
<evidence type="ECO:0000256" key="1">
    <source>
        <dbReference type="ARBA" id="ARBA00022485"/>
    </source>
</evidence>
<sequence length="137" mass="14728">MLDNKILKVKNTGQCIGCYSCMIGCSTIVHKDHSLLMSGIAVKTSGGYPGRMVVDICRGCIEPKCVSCCPTEALKKRAGGGVRFNKDKCNGCSNCVEGCVIGGMQFNYDEKIPIPCIQCGICVSRCPHEVLSMEARL</sequence>
<keyword evidence="7" id="KW-1185">Reference proteome</keyword>
<feature type="domain" description="4Fe-4S ferredoxin-type" evidence="5">
    <location>
        <begin position="80"/>
        <end position="99"/>
    </location>
</feature>
<dbReference type="AlphaFoldDB" id="A0A1G5CPQ8"/>
<gene>
    <name evidence="6" type="ORF">SAMN03080606_00730</name>
</gene>
<dbReference type="CDD" id="cd16370">
    <property type="entry name" value="DMSOR_beta_like"/>
    <property type="match status" value="1"/>
</dbReference>
<feature type="domain" description="4Fe-4S ferredoxin-type" evidence="5">
    <location>
        <begin position="50"/>
        <end position="79"/>
    </location>
</feature>
<evidence type="ECO:0000313" key="6">
    <source>
        <dbReference type="EMBL" id="SCY04455.1"/>
    </source>
</evidence>
<dbReference type="Gene3D" id="3.30.70.20">
    <property type="match status" value="2"/>
</dbReference>
<accession>A0A1G5CPQ8</accession>
<keyword evidence="3" id="KW-0408">Iron</keyword>
<keyword evidence="1" id="KW-0004">4Fe-4S</keyword>
<dbReference type="GO" id="GO:0046872">
    <property type="term" value="F:metal ion binding"/>
    <property type="evidence" value="ECO:0007669"/>
    <property type="project" value="UniProtKB-KW"/>
</dbReference>
<dbReference type="InterPro" id="IPR050294">
    <property type="entry name" value="RnfB_subfamily"/>
</dbReference>
<evidence type="ECO:0000256" key="3">
    <source>
        <dbReference type="ARBA" id="ARBA00023004"/>
    </source>
</evidence>
<keyword evidence="2" id="KW-0479">Metal-binding</keyword>
<dbReference type="PROSITE" id="PS51379">
    <property type="entry name" value="4FE4S_FER_2"/>
    <property type="match status" value="3"/>
</dbReference>
<dbReference type="Proteomes" id="UP000198636">
    <property type="component" value="Unassembled WGS sequence"/>
</dbReference>
<dbReference type="OrthoDB" id="9810688at2"/>
<dbReference type="GO" id="GO:0051539">
    <property type="term" value="F:4 iron, 4 sulfur cluster binding"/>
    <property type="evidence" value="ECO:0007669"/>
    <property type="project" value="UniProtKB-KW"/>
</dbReference>
<evidence type="ECO:0000256" key="4">
    <source>
        <dbReference type="ARBA" id="ARBA00023014"/>
    </source>
</evidence>
<dbReference type="EMBL" id="FMUS01000003">
    <property type="protein sequence ID" value="SCY04455.1"/>
    <property type="molecule type" value="Genomic_DNA"/>
</dbReference>
<evidence type="ECO:0000259" key="5">
    <source>
        <dbReference type="PROSITE" id="PS51379"/>
    </source>
</evidence>
<dbReference type="STRING" id="1120976.SAMN03080606_00730"/>
<feature type="domain" description="4Fe-4S ferredoxin-type" evidence="5">
    <location>
        <begin position="104"/>
        <end position="136"/>
    </location>
</feature>
<dbReference type="PANTHER" id="PTHR42859">
    <property type="entry name" value="OXIDOREDUCTASE"/>
    <property type="match status" value="1"/>
</dbReference>
<organism evidence="6 7">
    <name type="scientific">Alkaliphilus peptidifermentans DSM 18978</name>
    <dbReference type="NCBI Taxonomy" id="1120976"/>
    <lineage>
        <taxon>Bacteria</taxon>
        <taxon>Bacillati</taxon>
        <taxon>Bacillota</taxon>
        <taxon>Clostridia</taxon>
        <taxon>Peptostreptococcales</taxon>
        <taxon>Natronincolaceae</taxon>
        <taxon>Alkaliphilus</taxon>
    </lineage>
</organism>
<keyword evidence="4" id="KW-0411">Iron-sulfur</keyword>
<proteinExistence type="predicted"/>
<dbReference type="InterPro" id="IPR017896">
    <property type="entry name" value="4Fe4S_Fe-S-bd"/>
</dbReference>
<dbReference type="PANTHER" id="PTHR42859:SF15">
    <property type="entry name" value="IRON-SULFUR CLUSTER BINDING PROTEIN"/>
    <property type="match status" value="1"/>
</dbReference>
<evidence type="ECO:0000313" key="7">
    <source>
        <dbReference type="Proteomes" id="UP000198636"/>
    </source>
</evidence>
<reference evidence="6 7" key="1">
    <citation type="submission" date="2016-10" db="EMBL/GenBank/DDBJ databases">
        <authorList>
            <person name="de Groot N.N."/>
        </authorList>
    </citation>
    <scope>NUCLEOTIDE SEQUENCE [LARGE SCALE GENOMIC DNA]</scope>
    <source>
        <strain evidence="6 7">DSM 18978</strain>
    </source>
</reference>
<dbReference type="RefSeq" id="WP_091540067.1">
    <property type="nucleotide sequence ID" value="NZ_FMUS01000003.1"/>
</dbReference>
<protein>
    <submittedName>
        <fullName evidence="6">Fe-S-cluster-containing dehydrogenase component</fullName>
    </submittedName>
</protein>
<dbReference type="SUPFAM" id="SSF54862">
    <property type="entry name" value="4Fe-4S ferredoxins"/>
    <property type="match status" value="1"/>
</dbReference>
<dbReference type="InterPro" id="IPR017900">
    <property type="entry name" value="4Fe4S_Fe_S_CS"/>
</dbReference>
<dbReference type="PROSITE" id="PS00198">
    <property type="entry name" value="4FE4S_FER_1"/>
    <property type="match status" value="1"/>
</dbReference>